<dbReference type="Proteomes" id="UP000006591">
    <property type="component" value="Chromosome 4"/>
</dbReference>
<keyword evidence="3" id="KW-1185">Reference proteome</keyword>
<reference evidence="2" key="1">
    <citation type="submission" date="2015-04" db="UniProtKB">
        <authorList>
            <consortium name="EnsemblPlants"/>
        </authorList>
    </citation>
    <scope>IDENTIFICATION</scope>
    <source>
        <strain evidence="2">SL10</strain>
    </source>
</reference>
<evidence type="ECO:0000256" key="1">
    <source>
        <dbReference type="SAM" id="MobiDB-lite"/>
    </source>
</evidence>
<dbReference type="EnsemblPlants" id="ONIVA04G26300.1">
    <property type="protein sequence ID" value="ONIVA04G26300.1"/>
    <property type="gene ID" value="ONIVA04G26300"/>
</dbReference>
<proteinExistence type="predicted"/>
<organism evidence="2">
    <name type="scientific">Oryza nivara</name>
    <name type="common">Indian wild rice</name>
    <name type="synonym">Oryza sativa f. spontanea</name>
    <dbReference type="NCBI Taxonomy" id="4536"/>
    <lineage>
        <taxon>Eukaryota</taxon>
        <taxon>Viridiplantae</taxon>
        <taxon>Streptophyta</taxon>
        <taxon>Embryophyta</taxon>
        <taxon>Tracheophyta</taxon>
        <taxon>Spermatophyta</taxon>
        <taxon>Magnoliopsida</taxon>
        <taxon>Liliopsida</taxon>
        <taxon>Poales</taxon>
        <taxon>Poaceae</taxon>
        <taxon>BOP clade</taxon>
        <taxon>Oryzoideae</taxon>
        <taxon>Oryzeae</taxon>
        <taxon>Oryzinae</taxon>
        <taxon>Oryza</taxon>
    </lineage>
</organism>
<dbReference type="Gramene" id="ONIVA04G26300.1">
    <property type="protein sequence ID" value="ONIVA04G26300.1"/>
    <property type="gene ID" value="ONIVA04G26300"/>
</dbReference>
<reference evidence="2" key="2">
    <citation type="submission" date="2018-04" db="EMBL/GenBank/DDBJ databases">
        <title>OnivRS2 (Oryza nivara Reference Sequence Version 2).</title>
        <authorList>
            <person name="Zhang J."/>
            <person name="Kudrna D."/>
            <person name="Lee S."/>
            <person name="Talag J."/>
            <person name="Rajasekar S."/>
            <person name="Welchert J."/>
            <person name="Hsing Y.-I."/>
            <person name="Wing R.A."/>
        </authorList>
    </citation>
    <scope>NUCLEOTIDE SEQUENCE [LARGE SCALE GENOMIC DNA]</scope>
    <source>
        <strain evidence="2">SL10</strain>
    </source>
</reference>
<dbReference type="HOGENOM" id="CLU_901332_0_0_1"/>
<accession>A0A0E0H6T1</accession>
<feature type="region of interest" description="Disordered" evidence="1">
    <location>
        <begin position="1"/>
        <end position="59"/>
    </location>
</feature>
<feature type="compositionally biased region" description="Gly residues" evidence="1">
    <location>
        <begin position="1"/>
        <end position="11"/>
    </location>
</feature>
<protein>
    <submittedName>
        <fullName evidence="2">Uncharacterized protein</fullName>
    </submittedName>
</protein>
<evidence type="ECO:0000313" key="3">
    <source>
        <dbReference type="Proteomes" id="UP000006591"/>
    </source>
</evidence>
<sequence length="309" mass="33610">MRRSSGGGSGSGQQATAGAASAGGRRGGSTFSTAKRRQARCGSVAQDPHGAPSLPPDLSPALSPPLFVVRRPGSSGSWPSASSPVSLLAPRHYDRAPRFVTPPRPRLDAPPLPVGFRLNDAPRSSLHELCLRAPSASRLHIRRAPAESVKYMHDSNQQLMPCLDPLVSIGNVASRSISTVSVHTICFSNQLVALHNICQTKNHSEFRPHDHVRLKEKESDFHACLDNKFSFKVCTGSFRLYFMHYSFVSDSLTSYQQSNNKPDHNEIPAGCIQHLLTFPLSIGLCSVEEFGTGTRGDSIYNYCTMKKGK</sequence>
<dbReference type="AlphaFoldDB" id="A0A0E0H6T1"/>
<feature type="compositionally biased region" description="Low complexity" evidence="1">
    <location>
        <begin position="12"/>
        <end position="23"/>
    </location>
</feature>
<evidence type="ECO:0000313" key="2">
    <source>
        <dbReference type="EnsemblPlants" id="ONIVA04G26300.1"/>
    </source>
</evidence>
<name>A0A0E0H6T1_ORYNI</name>